<dbReference type="PRINTS" id="PR01838">
    <property type="entry name" value="NCAMFAMILY"/>
</dbReference>
<evidence type="ECO:0000256" key="2">
    <source>
        <dbReference type="ARBA" id="ARBA00022475"/>
    </source>
</evidence>
<feature type="domain" description="Fibronectin type-III" evidence="13">
    <location>
        <begin position="416"/>
        <end position="512"/>
    </location>
</feature>
<dbReference type="InterPro" id="IPR036179">
    <property type="entry name" value="Ig-like_dom_sf"/>
</dbReference>
<sequence>MVGKNTQLWLPFKNESSVFFPLLFTHYLSNSIRSTASRALLQVTISLSKVELSVGESKFFTCTAIGEPESIDWYNPQGEKVISSQRVMLQKEGVRSRLTIYNANIEDAGIYRCQATDAKGQTQEATVVLEIYQKLTFKEVMSPQEFKQGEDAEVVCRVSSSPAPAVSWLYHNEEVTTIPDNRFAVLANNNLQILNINKSDEGIYRCEGRVEARGEIDFRDIIVIVNVPPAIVMSQKSFNATAERGEEMTLTCRASGSPDPTISWFRNGKLIEENEKYILKGSNTELTVRNIINKDGGSYVCKATNKAGEDEKQAFLQVFDAPKFVSNQTTYYSWEGNPINISCDVKSNPPASIHWRREKLVLPAKNTTHLKTYSVGRKMILEIAPTSDNDFGRYNCTATNRIGTRFQEYVLELADVPSSPHGVKIIELSQTTAKILFNKPDSHGGVPIHHYQVDVKEVTSETWKIVRSHGVQTMVVLSSLEPNTTYEIRVAAVNGKGQGDYSKIEIFQTLPVREPSPPSIHGQPSSGKSFKISITKQDDGGAPILEYIVKYRSKDKEDQWLEKKVQGNKDHIILEHLQWTMGYEVQITAANRLGYSEPTIYEFSMPPKPNIIKDNCCEANKGENGSQSWQLNAVAFTFLIAMSLSCLF</sequence>
<keyword evidence="10" id="KW-0325">Glycoprotein</keyword>
<dbReference type="InterPro" id="IPR036116">
    <property type="entry name" value="FN3_sf"/>
</dbReference>
<keyword evidence="7" id="KW-1133">Transmembrane helix</keyword>
<dbReference type="PROSITE" id="PS50853">
    <property type="entry name" value="FN3"/>
    <property type="match status" value="2"/>
</dbReference>
<dbReference type="SUPFAM" id="SSF48726">
    <property type="entry name" value="Immunoglobulin"/>
    <property type="match status" value="4"/>
</dbReference>
<keyword evidence="15" id="KW-1185">Reference proteome</keyword>
<dbReference type="Pfam" id="PF13927">
    <property type="entry name" value="Ig_3"/>
    <property type="match status" value="1"/>
</dbReference>
<dbReference type="SMART" id="SM00409">
    <property type="entry name" value="IG"/>
    <property type="match status" value="4"/>
</dbReference>
<dbReference type="SMART" id="SM00408">
    <property type="entry name" value="IGc2"/>
    <property type="match status" value="4"/>
</dbReference>
<feature type="domain" description="Ig-like" evidence="12">
    <location>
        <begin position="41"/>
        <end position="128"/>
    </location>
</feature>
<dbReference type="FunFam" id="2.60.40.10:FF:000575">
    <property type="entry name" value="Neural cell adhesion molecule 2"/>
    <property type="match status" value="1"/>
</dbReference>
<proteinExistence type="predicted"/>
<dbReference type="FunFam" id="2.60.40.10:FF:000086">
    <property type="entry name" value="Neural cell adhesion molecule 1"/>
    <property type="match status" value="1"/>
</dbReference>
<evidence type="ECO:0000256" key="6">
    <source>
        <dbReference type="ARBA" id="ARBA00022889"/>
    </source>
</evidence>
<evidence type="ECO:0000256" key="9">
    <source>
        <dbReference type="ARBA" id="ARBA00023157"/>
    </source>
</evidence>
<gene>
    <name evidence="14" type="primary">Ncam2</name>
    <name evidence="14" type="ORF">PHOROB_LOCUS9439</name>
</gene>
<dbReference type="CDD" id="cd20970">
    <property type="entry name" value="IgI_1_MuSK"/>
    <property type="match status" value="1"/>
</dbReference>
<dbReference type="PANTHER" id="PTHR12231:SF231">
    <property type="entry name" value="NEURAL CELL ADHESION MOLECULE 2"/>
    <property type="match status" value="1"/>
</dbReference>
<dbReference type="Gene3D" id="2.60.40.10">
    <property type="entry name" value="Immunoglobulins"/>
    <property type="match status" value="6"/>
</dbReference>
<feature type="domain" description="Ig-like" evidence="12">
    <location>
        <begin position="322"/>
        <end position="412"/>
    </location>
</feature>
<dbReference type="Pfam" id="PF00041">
    <property type="entry name" value="fn3"/>
    <property type="match status" value="2"/>
</dbReference>
<evidence type="ECO:0000256" key="4">
    <source>
        <dbReference type="ARBA" id="ARBA00022729"/>
    </source>
</evidence>
<evidence type="ECO:0000256" key="8">
    <source>
        <dbReference type="ARBA" id="ARBA00023136"/>
    </source>
</evidence>
<organism evidence="14 15">
    <name type="scientific">Phodopus roborovskii</name>
    <name type="common">Roborovski's desert hamster</name>
    <name type="synonym">Cricetulus roborovskii</name>
    <dbReference type="NCBI Taxonomy" id="109678"/>
    <lineage>
        <taxon>Eukaryota</taxon>
        <taxon>Metazoa</taxon>
        <taxon>Chordata</taxon>
        <taxon>Craniata</taxon>
        <taxon>Vertebrata</taxon>
        <taxon>Euteleostomi</taxon>
        <taxon>Mammalia</taxon>
        <taxon>Eutheria</taxon>
        <taxon>Euarchontoglires</taxon>
        <taxon>Glires</taxon>
        <taxon>Rodentia</taxon>
        <taxon>Myomorpha</taxon>
        <taxon>Muroidea</taxon>
        <taxon>Cricetidae</taxon>
        <taxon>Cricetinae</taxon>
        <taxon>Phodopus</taxon>
    </lineage>
</organism>
<feature type="domain" description="Fibronectin type-III" evidence="13">
    <location>
        <begin position="514"/>
        <end position="609"/>
    </location>
</feature>
<dbReference type="FunFam" id="2.60.40.10:FF:000528">
    <property type="entry name" value="Neural cell adhesion molecule 2"/>
    <property type="match status" value="1"/>
</dbReference>
<dbReference type="InterPro" id="IPR013098">
    <property type="entry name" value="Ig_I-set"/>
</dbReference>
<evidence type="ECO:0000256" key="1">
    <source>
        <dbReference type="ARBA" id="ARBA00004251"/>
    </source>
</evidence>
<evidence type="ECO:0000256" key="3">
    <source>
        <dbReference type="ARBA" id="ARBA00022692"/>
    </source>
</evidence>
<keyword evidence="5" id="KW-0677">Repeat</keyword>
<dbReference type="InterPro" id="IPR003599">
    <property type="entry name" value="Ig_sub"/>
</dbReference>
<dbReference type="CDD" id="cd05866">
    <property type="entry name" value="IgI_1_NCAM-2"/>
    <property type="match status" value="1"/>
</dbReference>
<evidence type="ECO:0000259" key="12">
    <source>
        <dbReference type="PROSITE" id="PS50835"/>
    </source>
</evidence>
<feature type="domain" description="Ig-like" evidence="12">
    <location>
        <begin position="229"/>
        <end position="317"/>
    </location>
</feature>
<dbReference type="InterPro" id="IPR003598">
    <property type="entry name" value="Ig_sub2"/>
</dbReference>
<dbReference type="FunFam" id="2.60.40.10:FF:000636">
    <property type="entry name" value="Neural cell adhesion molecule 2"/>
    <property type="match status" value="1"/>
</dbReference>
<dbReference type="InterPro" id="IPR007110">
    <property type="entry name" value="Ig-like_dom"/>
</dbReference>
<evidence type="ECO:0000256" key="7">
    <source>
        <dbReference type="ARBA" id="ARBA00022989"/>
    </source>
</evidence>
<evidence type="ECO:0000313" key="14">
    <source>
        <dbReference type="EMBL" id="CAH6792481.1"/>
    </source>
</evidence>
<evidence type="ECO:0000259" key="13">
    <source>
        <dbReference type="PROSITE" id="PS50853"/>
    </source>
</evidence>
<dbReference type="CDD" id="cd00063">
    <property type="entry name" value="FN3"/>
    <property type="match status" value="2"/>
</dbReference>
<evidence type="ECO:0000313" key="15">
    <source>
        <dbReference type="Proteomes" id="UP001152836"/>
    </source>
</evidence>
<name>A0AAU9ZK32_PHORO</name>
<dbReference type="SMART" id="SM00060">
    <property type="entry name" value="FN3"/>
    <property type="match status" value="2"/>
</dbReference>
<evidence type="ECO:0000256" key="10">
    <source>
        <dbReference type="ARBA" id="ARBA00023180"/>
    </source>
</evidence>
<protein>
    <submittedName>
        <fullName evidence="14">Ncam2 protein</fullName>
    </submittedName>
</protein>
<dbReference type="PANTHER" id="PTHR12231">
    <property type="entry name" value="CTX-RELATED TYPE I TRANSMEMBRANE PROTEIN"/>
    <property type="match status" value="1"/>
</dbReference>
<accession>A0AAU9ZK32</accession>
<evidence type="ECO:0000256" key="5">
    <source>
        <dbReference type="ARBA" id="ARBA00022737"/>
    </source>
</evidence>
<comment type="caution">
    <text evidence="14">The sequence shown here is derived from an EMBL/GenBank/DDBJ whole genome shotgun (WGS) entry which is preliminary data.</text>
</comment>
<keyword evidence="2" id="KW-1003">Cell membrane</keyword>
<dbReference type="EMBL" id="CALSGD010001454">
    <property type="protein sequence ID" value="CAH6792481.1"/>
    <property type="molecule type" value="Genomic_DNA"/>
</dbReference>
<keyword evidence="9" id="KW-1015">Disulfide bond</keyword>
<dbReference type="Pfam" id="PF07679">
    <property type="entry name" value="I-set"/>
    <property type="match status" value="3"/>
</dbReference>
<dbReference type="InterPro" id="IPR003961">
    <property type="entry name" value="FN3_dom"/>
</dbReference>
<keyword evidence="6" id="KW-0130">Cell adhesion</keyword>
<dbReference type="FunFam" id="2.60.40.10:FF:000450">
    <property type="entry name" value="Neural cell adhesion molecule 2"/>
    <property type="match status" value="1"/>
</dbReference>
<dbReference type="GO" id="GO:0005886">
    <property type="term" value="C:plasma membrane"/>
    <property type="evidence" value="ECO:0007669"/>
    <property type="project" value="UniProtKB-SubCell"/>
</dbReference>
<keyword evidence="11" id="KW-0393">Immunoglobulin domain</keyword>
<dbReference type="Proteomes" id="UP001152836">
    <property type="component" value="Unassembled WGS sequence"/>
</dbReference>
<dbReference type="PROSITE" id="PS50835">
    <property type="entry name" value="IG_LIKE"/>
    <property type="match status" value="4"/>
</dbReference>
<reference evidence="14" key="1">
    <citation type="submission" date="2022-06" db="EMBL/GenBank/DDBJ databases">
        <authorList>
            <person name="Andreotti S."/>
            <person name="Wyler E."/>
        </authorList>
    </citation>
    <scope>NUCLEOTIDE SEQUENCE</scope>
</reference>
<comment type="subcellular location">
    <subcellularLocation>
        <location evidence="1">Cell membrane</location>
        <topology evidence="1">Single-pass type I membrane protein</topology>
    </subcellularLocation>
</comment>
<feature type="domain" description="Ig-like" evidence="12">
    <location>
        <begin position="133"/>
        <end position="206"/>
    </location>
</feature>
<dbReference type="FunFam" id="2.60.40.10:FF:000436">
    <property type="entry name" value="Neural cell adhesion molecule 2"/>
    <property type="match status" value="1"/>
</dbReference>
<dbReference type="AlphaFoldDB" id="A0AAU9ZK32"/>
<dbReference type="GO" id="GO:0007155">
    <property type="term" value="P:cell adhesion"/>
    <property type="evidence" value="ECO:0007669"/>
    <property type="project" value="UniProtKB-KW"/>
</dbReference>
<evidence type="ECO:0000256" key="11">
    <source>
        <dbReference type="ARBA" id="ARBA00023319"/>
    </source>
</evidence>
<dbReference type="SUPFAM" id="SSF49265">
    <property type="entry name" value="Fibronectin type III"/>
    <property type="match status" value="1"/>
</dbReference>
<dbReference type="InterPro" id="IPR013783">
    <property type="entry name" value="Ig-like_fold"/>
</dbReference>
<dbReference type="InterPro" id="IPR051170">
    <property type="entry name" value="Neural/epithelial_adhesion"/>
</dbReference>
<dbReference type="InterPro" id="IPR009138">
    <property type="entry name" value="Neural_cell_adh"/>
</dbReference>
<keyword evidence="3" id="KW-0812">Transmembrane</keyword>
<keyword evidence="4" id="KW-0732">Signal</keyword>
<keyword evidence="8" id="KW-0472">Membrane</keyword>